<dbReference type="PANTHER" id="PTHR11364">
    <property type="entry name" value="THIOSULFATE SULFERTANSFERASE"/>
    <property type="match status" value="1"/>
</dbReference>
<dbReference type="InParanoid" id="A0A078B7U9"/>
<dbReference type="PANTHER" id="PTHR11364:SF27">
    <property type="entry name" value="SULFURTRANSFERASE"/>
    <property type="match status" value="1"/>
</dbReference>
<dbReference type="OMA" id="INIPYHY"/>
<evidence type="ECO:0000256" key="2">
    <source>
        <dbReference type="ARBA" id="ARBA00022737"/>
    </source>
</evidence>
<dbReference type="Pfam" id="PF00581">
    <property type="entry name" value="Rhodanese"/>
    <property type="match status" value="2"/>
</dbReference>
<proteinExistence type="predicted"/>
<keyword evidence="1" id="KW-0808">Transferase</keyword>
<dbReference type="Proteomes" id="UP000039865">
    <property type="component" value="Unassembled WGS sequence"/>
</dbReference>
<evidence type="ECO:0000313" key="5">
    <source>
        <dbReference type="Proteomes" id="UP000039865"/>
    </source>
</evidence>
<keyword evidence="2" id="KW-0677">Repeat</keyword>
<dbReference type="Gene3D" id="3.40.250.10">
    <property type="entry name" value="Rhodanese-like domain"/>
    <property type="match status" value="2"/>
</dbReference>
<dbReference type="InterPro" id="IPR001763">
    <property type="entry name" value="Rhodanese-like_dom"/>
</dbReference>
<sequence length="383" mass="45181">MQILGKQRYFKRYEYARRRCDLIEILNIRKYVHAFCQNVRYFHSGQIYEFREQIKKMMQCLMKVYAKELKSIKQSNSFRQLYTSTRLFSNQISQNGATIETNELAELMKPDHPENERLVIFNGTLIRRDYVPKEDHAKERIPGSLWFDFKTFCEQNTTLSYMMPTDEYFSGIMKSMDVRKSDLIVVYDKYRMISAPRAFWMLKTFGVKDVFLLNGTFAKWQREGRPIEKGDSESAWKKIHTIAAKPDDYNYKKDITKIRKFEEIDSIVSENMQKPEELQQPLLDSRVHKYYLRGHIPTSRSLALDEVMDKDFCYLKKDDMVKIIQSKGIKDPSKDKIILTCQRGITACIVDAAFKSIGNENTSVYDGSFEEYAKIKGIEVHKE</sequence>
<dbReference type="SUPFAM" id="SSF52821">
    <property type="entry name" value="Rhodanese/Cell cycle control phosphatase"/>
    <property type="match status" value="2"/>
</dbReference>
<evidence type="ECO:0000256" key="1">
    <source>
        <dbReference type="ARBA" id="ARBA00022679"/>
    </source>
</evidence>
<dbReference type="AlphaFoldDB" id="A0A078B7U9"/>
<organism evidence="4 5">
    <name type="scientific">Stylonychia lemnae</name>
    <name type="common">Ciliate</name>
    <dbReference type="NCBI Taxonomy" id="5949"/>
    <lineage>
        <taxon>Eukaryota</taxon>
        <taxon>Sar</taxon>
        <taxon>Alveolata</taxon>
        <taxon>Ciliophora</taxon>
        <taxon>Intramacronucleata</taxon>
        <taxon>Spirotrichea</taxon>
        <taxon>Stichotrichia</taxon>
        <taxon>Sporadotrichida</taxon>
        <taxon>Oxytrichidae</taxon>
        <taxon>Stylonychinae</taxon>
        <taxon>Stylonychia</taxon>
    </lineage>
</organism>
<protein>
    <recommendedName>
        <fullName evidence="3">Rhodanese domain-containing protein</fullName>
    </recommendedName>
</protein>
<name>A0A078B7U9_STYLE</name>
<keyword evidence="5" id="KW-1185">Reference proteome</keyword>
<feature type="domain" description="Rhodanese" evidence="3">
    <location>
        <begin position="282"/>
        <end position="381"/>
    </location>
</feature>
<dbReference type="CDD" id="cd01448">
    <property type="entry name" value="TST_Repeat_1"/>
    <property type="match status" value="1"/>
</dbReference>
<dbReference type="OrthoDB" id="448293at2759"/>
<dbReference type="GO" id="GO:0005739">
    <property type="term" value="C:mitochondrion"/>
    <property type="evidence" value="ECO:0007669"/>
    <property type="project" value="TreeGrafter"/>
</dbReference>
<evidence type="ECO:0000313" key="4">
    <source>
        <dbReference type="EMBL" id="CDW90459.1"/>
    </source>
</evidence>
<feature type="domain" description="Rhodanese" evidence="3">
    <location>
        <begin position="131"/>
        <end position="229"/>
    </location>
</feature>
<reference evidence="4 5" key="1">
    <citation type="submission" date="2014-06" db="EMBL/GenBank/DDBJ databases">
        <authorList>
            <person name="Swart Estienne"/>
        </authorList>
    </citation>
    <scope>NUCLEOTIDE SEQUENCE [LARGE SCALE GENOMIC DNA]</scope>
    <source>
        <strain evidence="4 5">130c</strain>
    </source>
</reference>
<dbReference type="PROSITE" id="PS50206">
    <property type="entry name" value="RHODANESE_3"/>
    <property type="match status" value="2"/>
</dbReference>
<dbReference type="InterPro" id="IPR045078">
    <property type="entry name" value="TST/MPST-like"/>
</dbReference>
<evidence type="ECO:0000259" key="3">
    <source>
        <dbReference type="PROSITE" id="PS50206"/>
    </source>
</evidence>
<dbReference type="InterPro" id="IPR036873">
    <property type="entry name" value="Rhodanese-like_dom_sf"/>
</dbReference>
<dbReference type="FunCoup" id="A0A078B7U9">
    <property type="interactions" value="58"/>
</dbReference>
<dbReference type="EMBL" id="CCKQ01018493">
    <property type="protein sequence ID" value="CDW90459.1"/>
    <property type="molecule type" value="Genomic_DNA"/>
</dbReference>
<dbReference type="GO" id="GO:0004792">
    <property type="term" value="F:thiosulfate-cyanide sulfurtransferase activity"/>
    <property type="evidence" value="ECO:0007669"/>
    <property type="project" value="TreeGrafter"/>
</dbReference>
<dbReference type="SMART" id="SM00450">
    <property type="entry name" value="RHOD"/>
    <property type="match status" value="2"/>
</dbReference>
<gene>
    <name evidence="4" type="primary">Contig6177.g6605</name>
    <name evidence="4" type="ORF">STYLEM_19602</name>
</gene>
<accession>A0A078B7U9</accession>